<name>A0A183DMV9_9BILA</name>
<evidence type="ECO:0000313" key="1">
    <source>
        <dbReference type="EMBL" id="VDK81259.1"/>
    </source>
</evidence>
<dbReference type="Gene3D" id="3.40.50.2300">
    <property type="match status" value="1"/>
</dbReference>
<evidence type="ECO:0000313" key="3">
    <source>
        <dbReference type="WBParaSite" id="GPUH_0001006201-mRNA-1"/>
    </source>
</evidence>
<dbReference type="OrthoDB" id="302535at2759"/>
<sequence>MDVAIHDAHDRFLRQWHDRRSWMIIYTAAISECEDQKKAAWAALEAVEWTNGLGLDVAFGPACDYALATTSRILSYSRVSIFTSAGFSEWFRDKQNNAELLTRVGPLQVCSLFS</sequence>
<reference evidence="3" key="1">
    <citation type="submission" date="2016-06" db="UniProtKB">
        <authorList>
            <consortium name="WormBaseParasite"/>
        </authorList>
    </citation>
    <scope>IDENTIFICATION</scope>
</reference>
<dbReference type="SUPFAM" id="SSF53822">
    <property type="entry name" value="Periplasmic binding protein-like I"/>
    <property type="match status" value="1"/>
</dbReference>
<accession>A0A183DMV9</accession>
<keyword evidence="2" id="KW-1185">Reference proteome</keyword>
<dbReference type="EMBL" id="UYRT01036027">
    <property type="protein sequence ID" value="VDK81259.1"/>
    <property type="molecule type" value="Genomic_DNA"/>
</dbReference>
<dbReference type="InterPro" id="IPR028082">
    <property type="entry name" value="Peripla_BP_I"/>
</dbReference>
<reference evidence="1 2" key="2">
    <citation type="submission" date="2018-11" db="EMBL/GenBank/DDBJ databases">
        <authorList>
            <consortium name="Pathogen Informatics"/>
        </authorList>
    </citation>
    <scope>NUCLEOTIDE SEQUENCE [LARGE SCALE GENOMIC DNA]</scope>
</reference>
<organism evidence="3">
    <name type="scientific">Gongylonema pulchrum</name>
    <dbReference type="NCBI Taxonomy" id="637853"/>
    <lineage>
        <taxon>Eukaryota</taxon>
        <taxon>Metazoa</taxon>
        <taxon>Ecdysozoa</taxon>
        <taxon>Nematoda</taxon>
        <taxon>Chromadorea</taxon>
        <taxon>Rhabditida</taxon>
        <taxon>Spirurina</taxon>
        <taxon>Spiruromorpha</taxon>
        <taxon>Spiruroidea</taxon>
        <taxon>Gongylonematidae</taxon>
        <taxon>Gongylonema</taxon>
    </lineage>
</organism>
<protein>
    <submittedName>
        <fullName evidence="3">Nitroreductase domain-containing protein</fullName>
    </submittedName>
</protein>
<proteinExistence type="predicted"/>
<dbReference type="WBParaSite" id="GPUH_0001006201-mRNA-1">
    <property type="protein sequence ID" value="GPUH_0001006201-mRNA-1"/>
    <property type="gene ID" value="GPUH_0001006201"/>
</dbReference>
<gene>
    <name evidence="1" type="ORF">GPUH_LOCUS10051</name>
</gene>
<dbReference type="AlphaFoldDB" id="A0A183DMV9"/>
<evidence type="ECO:0000313" key="2">
    <source>
        <dbReference type="Proteomes" id="UP000271098"/>
    </source>
</evidence>
<dbReference type="Proteomes" id="UP000271098">
    <property type="component" value="Unassembled WGS sequence"/>
</dbReference>